<dbReference type="GO" id="GO:0005770">
    <property type="term" value="C:late endosome"/>
    <property type="evidence" value="ECO:0007669"/>
    <property type="project" value="UniProtKB-SubCell"/>
</dbReference>
<evidence type="ECO:0000313" key="31">
    <source>
        <dbReference type="Ensembl" id="ENSEBUP00000016196.1"/>
    </source>
</evidence>
<comment type="subcellular location">
    <subcellularLocation>
        <location evidence="2">Cell junction</location>
    </subcellularLocation>
    <subcellularLocation>
        <location evidence="1">Cell membrane</location>
    </subcellularLocation>
    <subcellularLocation>
        <location evidence="3">Cytoplasm</location>
        <location evidence="3">Perinuclear region</location>
    </subcellularLocation>
    <subcellularLocation>
        <location evidence="4">Late endosome</location>
    </subcellularLocation>
</comment>
<organism evidence="31 32">
    <name type="scientific">Eptatretus burgeri</name>
    <name type="common">Inshore hagfish</name>
    <dbReference type="NCBI Taxonomy" id="7764"/>
    <lineage>
        <taxon>Eukaryota</taxon>
        <taxon>Metazoa</taxon>
        <taxon>Chordata</taxon>
        <taxon>Craniata</taxon>
        <taxon>Vertebrata</taxon>
        <taxon>Cyclostomata</taxon>
        <taxon>Myxini</taxon>
        <taxon>Myxiniformes</taxon>
        <taxon>Myxinidae</taxon>
        <taxon>Eptatretinae</taxon>
        <taxon>Eptatretus</taxon>
    </lineage>
</organism>
<feature type="region of interest" description="Disordered" evidence="25">
    <location>
        <begin position="1073"/>
        <end position="1094"/>
    </location>
</feature>
<feature type="domain" description="Ras-GEF" evidence="26">
    <location>
        <begin position="861"/>
        <end position="1100"/>
    </location>
</feature>
<dbReference type="Gene3D" id="1.20.870.10">
    <property type="entry name" value="Son of sevenless (SoS) protein Chain: S domain 1"/>
    <property type="match status" value="1"/>
</dbReference>
<dbReference type="GO" id="GO:0007399">
    <property type="term" value="P:nervous system development"/>
    <property type="evidence" value="ECO:0007669"/>
    <property type="project" value="UniProtKB-KW"/>
</dbReference>
<dbReference type="Pfam" id="PF00788">
    <property type="entry name" value="RA"/>
    <property type="match status" value="1"/>
</dbReference>
<evidence type="ECO:0000256" key="14">
    <source>
        <dbReference type="ARBA" id="ARBA00022782"/>
    </source>
</evidence>
<dbReference type="PROSITE" id="PS50212">
    <property type="entry name" value="RASGEF_NTER"/>
    <property type="match status" value="1"/>
</dbReference>
<evidence type="ECO:0000256" key="20">
    <source>
        <dbReference type="ARBA" id="ARBA00030673"/>
    </source>
</evidence>
<dbReference type="SUPFAM" id="SSF51206">
    <property type="entry name" value="cAMP-binding domain-like"/>
    <property type="match status" value="2"/>
</dbReference>
<dbReference type="GO" id="GO:0005886">
    <property type="term" value="C:plasma membrane"/>
    <property type="evidence" value="ECO:0007669"/>
    <property type="project" value="UniProtKB-SubCell"/>
</dbReference>
<feature type="domain" description="N-terminal Ras-GEF" evidence="30">
    <location>
        <begin position="428"/>
        <end position="545"/>
    </location>
</feature>
<dbReference type="GO" id="GO:0030154">
    <property type="term" value="P:cell differentiation"/>
    <property type="evidence" value="ECO:0007669"/>
    <property type="project" value="UniProtKB-KW"/>
</dbReference>
<dbReference type="InterPro" id="IPR036964">
    <property type="entry name" value="RASGEF_cat_dom_sf"/>
</dbReference>
<feature type="region of interest" description="Disordered" evidence="25">
    <location>
        <begin position="1631"/>
        <end position="1655"/>
    </location>
</feature>
<dbReference type="Proteomes" id="UP000694388">
    <property type="component" value="Unplaced"/>
</dbReference>
<evidence type="ECO:0000256" key="17">
    <source>
        <dbReference type="ARBA" id="ARBA00022949"/>
    </source>
</evidence>
<dbReference type="Ensembl" id="ENSEBUT00000016770.1">
    <property type="protein sequence ID" value="ENSEBUP00000016196.1"/>
    <property type="gene ID" value="ENSEBUG00000010166.1"/>
</dbReference>
<dbReference type="SMART" id="SM00100">
    <property type="entry name" value="cNMP"/>
    <property type="match status" value="1"/>
</dbReference>
<evidence type="ECO:0000313" key="32">
    <source>
        <dbReference type="Proteomes" id="UP000694388"/>
    </source>
</evidence>
<dbReference type="CDD" id="cd06224">
    <property type="entry name" value="REM"/>
    <property type="match status" value="1"/>
</dbReference>
<dbReference type="SMART" id="SM00147">
    <property type="entry name" value="RasGEF"/>
    <property type="match status" value="1"/>
</dbReference>
<dbReference type="PROSITE" id="PS50200">
    <property type="entry name" value="RA"/>
    <property type="match status" value="1"/>
</dbReference>
<feature type="region of interest" description="Disordered" evidence="25">
    <location>
        <begin position="1207"/>
        <end position="1238"/>
    </location>
</feature>
<evidence type="ECO:0000256" key="3">
    <source>
        <dbReference type="ARBA" id="ARBA00004556"/>
    </source>
</evidence>
<evidence type="ECO:0000256" key="16">
    <source>
        <dbReference type="ARBA" id="ARBA00022902"/>
    </source>
</evidence>
<dbReference type="SMART" id="SM00228">
    <property type="entry name" value="PDZ"/>
    <property type="match status" value="1"/>
</dbReference>
<dbReference type="PROSITE" id="PS50009">
    <property type="entry name" value="RASGEF_CAT"/>
    <property type="match status" value="1"/>
</dbReference>
<evidence type="ECO:0000256" key="4">
    <source>
        <dbReference type="ARBA" id="ARBA00004603"/>
    </source>
</evidence>
<reference evidence="31" key="2">
    <citation type="submission" date="2025-09" db="UniProtKB">
        <authorList>
            <consortium name="Ensembl"/>
        </authorList>
    </citation>
    <scope>IDENTIFICATION</scope>
</reference>
<evidence type="ECO:0000259" key="29">
    <source>
        <dbReference type="PROSITE" id="PS50200"/>
    </source>
</evidence>
<dbReference type="SMART" id="SM00229">
    <property type="entry name" value="RasGEFN"/>
    <property type="match status" value="1"/>
</dbReference>
<feature type="region of interest" description="Disordered" evidence="25">
    <location>
        <begin position="152"/>
        <end position="189"/>
    </location>
</feature>
<keyword evidence="16" id="KW-0524">Neurogenesis</keyword>
<dbReference type="InterPro" id="IPR036034">
    <property type="entry name" value="PDZ_sf"/>
</dbReference>
<dbReference type="Gene3D" id="3.10.20.90">
    <property type="entry name" value="Phosphatidylinositol 3-kinase Catalytic Subunit, Chain A, domain 1"/>
    <property type="match status" value="1"/>
</dbReference>
<dbReference type="InterPro" id="IPR000595">
    <property type="entry name" value="cNMP-bd_dom"/>
</dbReference>
<dbReference type="Gene3D" id="2.30.42.10">
    <property type="match status" value="1"/>
</dbReference>
<evidence type="ECO:0000256" key="10">
    <source>
        <dbReference type="ARBA" id="ARBA00022490"/>
    </source>
</evidence>
<evidence type="ECO:0000259" key="27">
    <source>
        <dbReference type="PROSITE" id="PS50042"/>
    </source>
</evidence>
<feature type="compositionally biased region" description="Polar residues" evidence="25">
    <location>
        <begin position="1632"/>
        <end position="1647"/>
    </location>
</feature>
<comment type="similarity">
    <text evidence="5">Belongs to the RAPGEF2 family.</text>
</comment>
<feature type="region of interest" description="Disordered" evidence="25">
    <location>
        <begin position="1162"/>
        <end position="1191"/>
    </location>
</feature>
<sequence>MSSNVEAEFRHALCKRPAERTTQDLELIYFYLHGMEALSNLREPQLRSLCKRVRYEQNDANHVLYDHDKPSSCWYILLSGSVFIDGSMFLPRSSFGKRAVGSVQRGTECVLLEPSEMIVVDYAEDGEDTLNWPISLRQSRRRFRMITPHGERHTIIDDIGDGPSPTPGLGSITNSSLPSPLPTPLPSSLQSLLPEELSKLHLGEGRHRTAGSLASETESSSLSDIFQAGSEASDMDLSGLTETVVDSDEDDEEDGEQTSVSLSSRDLIRDCMEKDPVDRTDDDIEQLLDFMQQFPAFANMTMSVRRELCSVMVFAVVDQAGTTVLRNEEELDSWCVIVNGAVEIIERGGQIKALGMGNGFGVTPSLTKQYMIGDMQTKVDDCQFVCVTQQDYCRILNKVERNMQRVEEEGEVVLVKEHRELDRTGTRKGHIVIKGTPERLINHLVEEHSVVDPTYVEDFLLTWRTFLPNGLPVGHKLLTWFHDTSLRDKVTRVVLLWVCNHFSDFESDPKLMCLLENFETFLGREKMIGHLQLLNIACSTKARLRNVTLLRSSRESPLEFELAGGLDAIYVSKLKPGSKADECGLQRGDQIVEVNGHSFVNISVNKAEDLLKKSTHLSISVKNSLLSYKTMCYRQEECNNTSPVHKPRINSKRYSIPDLTAVEPLPCADTERKSNSLTKNKLFKLMAKSRINLLPPKPNDVPVTQDDSILAMKATKHGPMPQPPTAGLSSSNPDLVQCHHSVPGSSPEFADQVVRVYRADQSSRYVLMSRESTAREVVVAALREFQLQEPPDGYCLCEVSVTPAGLIKQSRLPDSMVRLAEKIQLNARYYLKNVRQTETLCSDEDAQELQKEAQTSLLHLSSAELAAQLSVRDFQSFAAIPTTEYVEDVFRLSNATTPHLRHFEQLLNQETFWVPSALLCEGSAVKRAKVVKHFLKVAMYCRENKNFNSMFAIISGLSHSSVTRLRHTWDKLPSKYEKLFQDLQGLFDPSRNMAKYRAELSSSNLQPPVIPLFPVVKKDLTFIHEGNDSYVDGLVNFEKLRMIAKEVRGVGRLAAATQEPAFMFRQRSLSQGSAGVGSLDPSLGGGHKKRHRRSSFLNPKKLYEEALMARRVRQYLAGLSVERDEDQLLSLSLQCEPAANTLPRATDKKALKAMDSLSGTLSAKQQTLPTVTLHPSGRRVPLNSLPPFGMTSPQSLQKILSLAERGGSERLKPKSDDSLSITSSQSDPSASPQHSPHRVVARMAQTGSANELSSHDSIDSNHLLDATLCSQCQTGNCPRHTSGTLAPGSEDLNATLVPGQTRSVSPAKGSKFVPGREPGDRLSATTVRDSGRSSWTSCSSDSNDNLHAMQHTGTNIERFRASEVVQEIGQRMSMHPEVQAPPDLRPCSPGSRTLRPGGHVETHQDNLPRRTLLHTYGVLPPSPEGTSHFTMNTVEQSESCRSEVVPGQGEHALLRGDTMGELSGNGPAMWDFCRRADFLSPGSMHSRSVEMASHVRGDIDGGSTVGEICHRAPPTPPGYHASRHERRPPDYSVAVQRSRLVNCGPDAALGLVQRPLLGEHPQLASGRPPQQRRDGQVTGSPHKLPVSGRPLASASPARPVSCLQPITSCPHGVHDIGNQYESAHQPALGHVHNSSWDVQSPGPTTSRRPGWTHPRGVQVLPVLPPMHLRRTPAAHALQHSGRSYSSCYSTEETDGGFHEACKHSSPATFDPPFTLMCFFEEYEACLEIMRNTC</sequence>
<evidence type="ECO:0000256" key="6">
    <source>
        <dbReference type="ARBA" id="ARBA00016709"/>
    </source>
</evidence>
<evidence type="ECO:0000256" key="9">
    <source>
        <dbReference type="ARBA" id="ARBA00022475"/>
    </source>
</evidence>
<feature type="region of interest" description="Disordered" evidence="25">
    <location>
        <begin position="1283"/>
        <end position="1344"/>
    </location>
</feature>
<keyword evidence="17" id="KW-0965">Cell junction</keyword>
<evidence type="ECO:0000256" key="7">
    <source>
        <dbReference type="ARBA" id="ARBA00022468"/>
    </source>
</evidence>
<dbReference type="Pfam" id="PF00618">
    <property type="entry name" value="RasGEF_N"/>
    <property type="match status" value="1"/>
</dbReference>
<feature type="domain" description="Ras-associating" evidence="29">
    <location>
        <begin position="750"/>
        <end position="836"/>
    </location>
</feature>
<feature type="region of interest" description="Disordered" evidence="25">
    <location>
        <begin position="1559"/>
        <end position="1597"/>
    </location>
</feature>
<dbReference type="InterPro" id="IPR018490">
    <property type="entry name" value="cNMP-bd_dom_sf"/>
</dbReference>
<keyword evidence="10" id="KW-0963">Cytoplasm</keyword>
<dbReference type="GO" id="GO:0070161">
    <property type="term" value="C:anchoring junction"/>
    <property type="evidence" value="ECO:0007669"/>
    <property type="project" value="UniProtKB-SubCell"/>
</dbReference>
<feature type="compositionally biased region" description="Basic and acidic residues" evidence="25">
    <location>
        <begin position="1207"/>
        <end position="1217"/>
    </location>
</feature>
<evidence type="ECO:0000256" key="24">
    <source>
        <dbReference type="PROSITE-ProRule" id="PRU00168"/>
    </source>
</evidence>
<dbReference type="GO" id="GO:0007264">
    <property type="term" value="P:small GTPase-mediated signal transduction"/>
    <property type="evidence" value="ECO:0007669"/>
    <property type="project" value="InterPro"/>
</dbReference>
<dbReference type="Pfam" id="PF00617">
    <property type="entry name" value="RasGEF"/>
    <property type="match status" value="1"/>
</dbReference>
<dbReference type="PANTHER" id="PTHR45161:SF2">
    <property type="entry name" value="RAP GUANINE NUCLEOTIDE EXCHANGE FACTOR 2"/>
    <property type="match status" value="1"/>
</dbReference>
<evidence type="ECO:0000256" key="2">
    <source>
        <dbReference type="ARBA" id="ARBA00004282"/>
    </source>
</evidence>
<dbReference type="PANTHER" id="PTHR45161">
    <property type="entry name" value="CYTOSKELETON-ASSOCIATED PROTEIN 4"/>
    <property type="match status" value="1"/>
</dbReference>
<dbReference type="Gene3D" id="2.60.120.10">
    <property type="entry name" value="Jelly Rolls"/>
    <property type="match status" value="2"/>
</dbReference>
<dbReference type="InterPro" id="IPR029071">
    <property type="entry name" value="Ubiquitin-like_domsf"/>
</dbReference>
<evidence type="ECO:0000256" key="13">
    <source>
        <dbReference type="ARBA" id="ARBA00022753"/>
    </source>
</evidence>
<evidence type="ECO:0000259" key="30">
    <source>
        <dbReference type="PROSITE" id="PS50212"/>
    </source>
</evidence>
<dbReference type="InterPro" id="IPR001478">
    <property type="entry name" value="PDZ"/>
</dbReference>
<name>A0A8C4QKC8_EPTBU</name>
<reference evidence="31" key="1">
    <citation type="submission" date="2025-08" db="UniProtKB">
        <authorList>
            <consortium name="Ensembl"/>
        </authorList>
    </citation>
    <scope>IDENTIFICATION</scope>
</reference>
<keyword evidence="14" id="KW-0221">Differentiation</keyword>
<evidence type="ECO:0000256" key="1">
    <source>
        <dbReference type="ARBA" id="ARBA00004236"/>
    </source>
</evidence>
<evidence type="ECO:0000259" key="26">
    <source>
        <dbReference type="PROSITE" id="PS50009"/>
    </source>
</evidence>
<evidence type="ECO:0000256" key="21">
    <source>
        <dbReference type="ARBA" id="ARBA00031545"/>
    </source>
</evidence>
<keyword evidence="32" id="KW-1185">Reference proteome</keyword>
<evidence type="ECO:0000256" key="18">
    <source>
        <dbReference type="ARBA" id="ARBA00023136"/>
    </source>
</evidence>
<evidence type="ECO:0000256" key="8">
    <source>
        <dbReference type="ARBA" id="ARBA00022473"/>
    </source>
</evidence>
<feature type="domain" description="Cyclic nucleotide-binding" evidence="27">
    <location>
        <begin position="296"/>
        <end position="409"/>
    </location>
</feature>
<dbReference type="Gene3D" id="1.10.840.10">
    <property type="entry name" value="Ras guanine-nucleotide exchange factors catalytic domain"/>
    <property type="match status" value="1"/>
</dbReference>
<accession>A0A8C4QKC8</accession>
<feature type="region of interest" description="Disordered" evidence="25">
    <location>
        <begin position="1511"/>
        <end position="1530"/>
    </location>
</feature>
<keyword evidence="13" id="KW-0967">Endosome</keyword>
<evidence type="ECO:0000256" key="11">
    <source>
        <dbReference type="ARBA" id="ARBA00022553"/>
    </source>
</evidence>
<dbReference type="PROSITE" id="PS50106">
    <property type="entry name" value="PDZ"/>
    <property type="match status" value="1"/>
</dbReference>
<keyword evidence="18" id="KW-0472">Membrane</keyword>
<feature type="compositionally biased region" description="Low complexity" evidence="25">
    <location>
        <begin position="1332"/>
        <end position="1343"/>
    </location>
</feature>
<keyword evidence="9" id="KW-1003">Cell membrane</keyword>
<dbReference type="GO" id="GO:0048471">
    <property type="term" value="C:perinuclear region of cytoplasm"/>
    <property type="evidence" value="ECO:0007669"/>
    <property type="project" value="UniProtKB-SubCell"/>
</dbReference>
<dbReference type="CDD" id="cd01785">
    <property type="entry name" value="RA_PDZ-GEF1"/>
    <property type="match status" value="1"/>
</dbReference>
<dbReference type="SMART" id="SM00314">
    <property type="entry name" value="RA"/>
    <property type="match status" value="1"/>
</dbReference>
<dbReference type="SUPFAM" id="SSF50156">
    <property type="entry name" value="PDZ domain-like"/>
    <property type="match status" value="1"/>
</dbReference>
<dbReference type="FunFam" id="1.20.870.10:FF:000001">
    <property type="entry name" value="rap guanine nucleotide exchange factor 2 isoform X2"/>
    <property type="match status" value="1"/>
</dbReference>
<keyword evidence="15" id="KW-0832">Ubl conjugation</keyword>
<evidence type="ECO:0000256" key="5">
    <source>
        <dbReference type="ARBA" id="ARBA00010829"/>
    </source>
</evidence>
<dbReference type="InterPro" id="IPR023578">
    <property type="entry name" value="Ras_GEF_dom_sf"/>
</dbReference>
<dbReference type="GO" id="GO:0005096">
    <property type="term" value="F:GTPase activator activity"/>
    <property type="evidence" value="ECO:0007669"/>
    <property type="project" value="UniProtKB-KW"/>
</dbReference>
<keyword evidence="11" id="KW-0597">Phosphoprotein</keyword>
<dbReference type="InterPro" id="IPR014710">
    <property type="entry name" value="RmlC-like_jellyroll"/>
</dbReference>
<dbReference type="Pfam" id="PF00595">
    <property type="entry name" value="PDZ"/>
    <property type="match status" value="1"/>
</dbReference>
<dbReference type="SUPFAM" id="SSF48366">
    <property type="entry name" value="Ras GEF"/>
    <property type="match status" value="1"/>
</dbReference>
<keyword evidence="12 24" id="KW-0344">Guanine-nucleotide releasing factor</keyword>
<feature type="compositionally biased region" description="Low complexity" evidence="25">
    <location>
        <begin position="1218"/>
        <end position="1229"/>
    </location>
</feature>
<dbReference type="InterPro" id="IPR000159">
    <property type="entry name" value="RA_dom"/>
</dbReference>
<keyword evidence="7" id="KW-0343">GTPase activation</keyword>
<evidence type="ECO:0000259" key="28">
    <source>
        <dbReference type="PROSITE" id="PS50106"/>
    </source>
</evidence>
<evidence type="ECO:0000256" key="12">
    <source>
        <dbReference type="ARBA" id="ARBA00022658"/>
    </source>
</evidence>
<dbReference type="CDD" id="cd00155">
    <property type="entry name" value="RasGEF"/>
    <property type="match status" value="1"/>
</dbReference>
<dbReference type="PROSITE" id="PS50042">
    <property type="entry name" value="CNMP_BINDING_3"/>
    <property type="match status" value="1"/>
</dbReference>
<proteinExistence type="inferred from homology"/>
<evidence type="ECO:0000256" key="19">
    <source>
        <dbReference type="ARBA" id="ARBA00029925"/>
    </source>
</evidence>
<evidence type="ECO:0000256" key="15">
    <source>
        <dbReference type="ARBA" id="ARBA00022843"/>
    </source>
</evidence>
<dbReference type="GO" id="GO:0005085">
    <property type="term" value="F:guanyl-nucleotide exchange factor activity"/>
    <property type="evidence" value="ECO:0007669"/>
    <property type="project" value="UniProtKB-KW"/>
</dbReference>
<dbReference type="GeneTree" id="ENSGT00940000156418"/>
<feature type="domain" description="PDZ" evidence="28">
    <location>
        <begin position="546"/>
        <end position="614"/>
    </location>
</feature>
<keyword evidence="8" id="KW-0217">Developmental protein</keyword>
<dbReference type="InterPro" id="IPR000651">
    <property type="entry name" value="Ras-like_Gua-exchang_fac_N"/>
</dbReference>
<evidence type="ECO:0000256" key="25">
    <source>
        <dbReference type="SAM" id="MobiDB-lite"/>
    </source>
</evidence>
<dbReference type="CDD" id="cd00038">
    <property type="entry name" value="CAP_ED"/>
    <property type="match status" value="1"/>
</dbReference>
<evidence type="ECO:0000256" key="23">
    <source>
        <dbReference type="ARBA" id="ARBA00032021"/>
    </source>
</evidence>
<evidence type="ECO:0000256" key="22">
    <source>
        <dbReference type="ARBA" id="ARBA00031980"/>
    </source>
</evidence>
<dbReference type="SUPFAM" id="SSF54236">
    <property type="entry name" value="Ubiquitin-like"/>
    <property type="match status" value="1"/>
</dbReference>
<protein>
    <recommendedName>
        <fullName evidence="6">Rap guanine nucleotide exchange factor 2</fullName>
    </recommendedName>
    <alternativeName>
        <fullName evidence="21">Cyclic nucleotide ras GEF</fullName>
    </alternativeName>
    <alternativeName>
        <fullName evidence="23">Neural RAP guanine nucleotide exchange protein</fullName>
    </alternativeName>
    <alternativeName>
        <fullName evidence="20">PDZ domain-containing guanine nucleotide exchange factor 1</fullName>
    </alternativeName>
    <alternativeName>
        <fullName evidence="19">RA-GEF-1</fullName>
    </alternativeName>
    <alternativeName>
        <fullName evidence="22">Ras/Rap1-associating GEF-1</fullName>
    </alternativeName>
</protein>
<dbReference type="InterPro" id="IPR001895">
    <property type="entry name" value="RASGEF_cat_dom"/>
</dbReference>